<sequence>MYYTDMDTNHGNATTVNDDGSTVATGKLKATNLSTRIDAPSTVGLLGARSADLVFVNTDGSVDTGFLDYPEGTGVTASTWLRSDEVASLVNVGQKEAGYSNPLVIHDRMGKTIRSLQLYGYMQSAIMDNGKLYLAGEISSSNPKESGSRVIVADPVEMKVLDQHDWAGTGGIQSCAAAEGLLYCLESDSFIGIEYPEFSWNKLVKIDPRTWKKTLIREFKDVGVRVVNLNGKVYALLEHRVVMLSPDGTKVASEQHFGSGEDAKVERLAAAPNGELDLYVRDFSFAARSEHRSYVGDILRIDPSSLATLRSTPMELPGEQFVDLHAIPAEFFSLAK</sequence>
<dbReference type="Proteomes" id="UP000316612">
    <property type="component" value="Unassembled WGS sequence"/>
</dbReference>
<dbReference type="EMBL" id="BJNY01000005">
    <property type="protein sequence ID" value="GED05603.1"/>
    <property type="molecule type" value="Genomic_DNA"/>
</dbReference>
<keyword evidence="2" id="KW-1185">Reference proteome</keyword>
<reference evidence="1 2" key="1">
    <citation type="submission" date="2019-06" db="EMBL/GenBank/DDBJ databases">
        <title>Whole genome shotgun sequence of Glutamicibacter uratoxydans NBRC 15515.</title>
        <authorList>
            <person name="Hosoyama A."/>
            <person name="Uohara A."/>
            <person name="Ohji S."/>
            <person name="Ichikawa N."/>
        </authorList>
    </citation>
    <scope>NUCLEOTIDE SEQUENCE [LARGE SCALE GENOMIC DNA]</scope>
    <source>
        <strain evidence="1 2">NBRC 15515</strain>
    </source>
</reference>
<evidence type="ECO:0008006" key="3">
    <source>
        <dbReference type="Google" id="ProtNLM"/>
    </source>
</evidence>
<protein>
    <recommendedName>
        <fullName evidence="3">Phytase-like domain-containing protein</fullName>
    </recommendedName>
</protein>
<name>A0A4Y4DLW5_GLUUR</name>
<gene>
    <name evidence="1" type="ORF">AUR04nite_11350</name>
</gene>
<evidence type="ECO:0000313" key="2">
    <source>
        <dbReference type="Proteomes" id="UP000316612"/>
    </source>
</evidence>
<organism evidence="1 2">
    <name type="scientific">Glutamicibacter uratoxydans</name>
    <name type="common">Arthrobacter uratoxydans</name>
    <dbReference type="NCBI Taxonomy" id="43667"/>
    <lineage>
        <taxon>Bacteria</taxon>
        <taxon>Bacillati</taxon>
        <taxon>Actinomycetota</taxon>
        <taxon>Actinomycetes</taxon>
        <taxon>Micrococcales</taxon>
        <taxon>Micrococcaceae</taxon>
        <taxon>Glutamicibacter</taxon>
    </lineage>
</organism>
<evidence type="ECO:0000313" key="1">
    <source>
        <dbReference type="EMBL" id="GED05603.1"/>
    </source>
</evidence>
<dbReference type="AlphaFoldDB" id="A0A4Y4DLW5"/>
<comment type="caution">
    <text evidence="1">The sequence shown here is derived from an EMBL/GenBank/DDBJ whole genome shotgun (WGS) entry which is preliminary data.</text>
</comment>
<proteinExistence type="predicted"/>
<accession>A0A4Y4DLW5</accession>